<comment type="caution">
    <text evidence="1">The sequence shown here is derived from an EMBL/GenBank/DDBJ whole genome shotgun (WGS) entry which is preliminary data.</text>
</comment>
<keyword evidence="2" id="KW-1185">Reference proteome</keyword>
<dbReference type="Proteomes" id="UP001187734">
    <property type="component" value="Unassembled WGS sequence"/>
</dbReference>
<sequence>MEYEVYRNNSASDKDFNNISDCFKQILKEDKDLCNAAQKKLNAGIFVKGELYPWVENGPLFFQEVTR</sequence>
<evidence type="ECO:0000313" key="2">
    <source>
        <dbReference type="Proteomes" id="UP001187734"/>
    </source>
</evidence>
<dbReference type="AlphaFoldDB" id="A0AAE8M9L5"/>
<proteinExistence type="predicted"/>
<dbReference type="SUPFAM" id="SSF55961">
    <property type="entry name" value="Bet v1-like"/>
    <property type="match status" value="1"/>
</dbReference>
<gene>
    <name evidence="1" type="ORF">FTOL_06723</name>
</gene>
<dbReference type="EMBL" id="ONZP01000224">
    <property type="protein sequence ID" value="SPJ78334.1"/>
    <property type="molecule type" value="Genomic_DNA"/>
</dbReference>
<reference evidence="1" key="1">
    <citation type="submission" date="2018-03" db="EMBL/GenBank/DDBJ databases">
        <authorList>
            <person name="Guldener U."/>
        </authorList>
    </citation>
    <scope>NUCLEOTIDE SEQUENCE</scope>
</reference>
<protein>
    <submittedName>
        <fullName evidence="1">Uncharacterized protein</fullName>
    </submittedName>
</protein>
<organism evidence="1 2">
    <name type="scientific">Fusarium torulosum</name>
    <dbReference type="NCBI Taxonomy" id="33205"/>
    <lineage>
        <taxon>Eukaryota</taxon>
        <taxon>Fungi</taxon>
        <taxon>Dikarya</taxon>
        <taxon>Ascomycota</taxon>
        <taxon>Pezizomycotina</taxon>
        <taxon>Sordariomycetes</taxon>
        <taxon>Hypocreomycetidae</taxon>
        <taxon>Hypocreales</taxon>
        <taxon>Nectriaceae</taxon>
        <taxon>Fusarium</taxon>
    </lineage>
</organism>
<evidence type="ECO:0000313" key="1">
    <source>
        <dbReference type="EMBL" id="SPJ78334.1"/>
    </source>
</evidence>
<name>A0AAE8M9L5_9HYPO</name>
<accession>A0AAE8M9L5</accession>